<evidence type="ECO:0000313" key="2">
    <source>
        <dbReference type="Proteomes" id="UP000003598"/>
    </source>
</evidence>
<dbReference type="AlphaFoldDB" id="G5SSD4"/>
<dbReference type="eggNOG" id="ENOG5032Y6Z">
    <property type="taxonomic scope" value="Bacteria"/>
</dbReference>
<organism evidence="1 2">
    <name type="scientific">Paraprevotella clara YIT 11840</name>
    <dbReference type="NCBI Taxonomy" id="762968"/>
    <lineage>
        <taxon>Bacteria</taxon>
        <taxon>Pseudomonadati</taxon>
        <taxon>Bacteroidota</taxon>
        <taxon>Bacteroidia</taxon>
        <taxon>Bacteroidales</taxon>
        <taxon>Prevotellaceae</taxon>
        <taxon>Paraprevotella</taxon>
    </lineage>
</organism>
<proteinExistence type="predicted"/>
<dbReference type="EMBL" id="AFFY01000032">
    <property type="protein sequence ID" value="EHG99852.1"/>
    <property type="molecule type" value="Genomic_DNA"/>
</dbReference>
<accession>G5SSD4</accession>
<dbReference type="RefSeq" id="WP_008620693.1">
    <property type="nucleotide sequence ID" value="NZ_JH376604.1"/>
</dbReference>
<dbReference type="OrthoDB" id="1068651at2"/>
<keyword evidence="2" id="KW-1185">Reference proteome</keyword>
<dbReference type="STRING" id="762968.HMPREF9441_02284"/>
<name>G5SSD4_9BACT</name>
<dbReference type="Proteomes" id="UP000003598">
    <property type="component" value="Unassembled WGS sequence"/>
</dbReference>
<dbReference type="HOGENOM" id="CLU_073259_0_0_10"/>
<comment type="caution">
    <text evidence="1">The sequence shown here is derived from an EMBL/GenBank/DDBJ whole genome shotgun (WGS) entry which is preliminary data.</text>
</comment>
<reference evidence="1 2" key="1">
    <citation type="submission" date="2011-03" db="EMBL/GenBank/DDBJ databases">
        <authorList>
            <person name="Weinstock G."/>
            <person name="Sodergren E."/>
            <person name="Clifton S."/>
            <person name="Fulton L."/>
            <person name="Fulton B."/>
            <person name="Courtney L."/>
            <person name="Fronick C."/>
            <person name="Harrison M."/>
            <person name="Strong C."/>
            <person name="Farmer C."/>
            <person name="Delahaunty K."/>
            <person name="Markovic C."/>
            <person name="Hall O."/>
            <person name="Minx P."/>
            <person name="Tomlinson C."/>
            <person name="Mitreva M."/>
            <person name="Hou S."/>
            <person name="Chen J."/>
            <person name="Wollam A."/>
            <person name="Pepin K.H."/>
            <person name="Johnson M."/>
            <person name="Bhonagiri V."/>
            <person name="Zhang X."/>
            <person name="Suruliraj S."/>
            <person name="Warren W."/>
            <person name="Chinwalla A."/>
            <person name="Mardis E.R."/>
            <person name="Wilson R.K."/>
        </authorList>
    </citation>
    <scope>NUCLEOTIDE SEQUENCE [LARGE SCALE GENOMIC DNA]</scope>
    <source>
        <strain evidence="1 2">YIT 11840</strain>
    </source>
</reference>
<dbReference type="GeneID" id="93557705"/>
<dbReference type="PATRIC" id="fig|762968.3.peg.2034"/>
<gene>
    <name evidence="1" type="ORF">HMPREF9441_02284</name>
</gene>
<evidence type="ECO:0000313" key="1">
    <source>
        <dbReference type="EMBL" id="EHG99852.1"/>
    </source>
</evidence>
<protein>
    <submittedName>
        <fullName evidence="1">Uncharacterized protein</fullName>
    </submittedName>
</protein>
<dbReference type="Gene3D" id="3.10.450.50">
    <property type="match status" value="2"/>
</dbReference>
<sequence>MMKKIYIILLIFVLYSVDYVRSINVTDENQHCNTESVEQRILSFYSLYMREMEDLMALEKEYLTKNMRDKCIRVSSVNDINVFLRAQDYTDYALQTLSCRHLEGLWYEISYRFYEHSEIVRIPLRLDNLSREPRITYVVPLWGGQEYGDSLFQVTPVRIEDDEPDSFLRTFYQVYTNLYVIMPDTLDIGLSHLREMYCTSDFKMQYDSLKQYYKEYDGILTYDALVDNSDFDAFWKSSLGGERKDSLQYQVSYRIDKSWEKSFLVYLKKEGGGYKIDRIVDDF</sequence>